<accession>Q2FTZ3</accession>
<dbReference type="CDD" id="cd00075">
    <property type="entry name" value="HATPase"/>
    <property type="match status" value="1"/>
</dbReference>
<keyword evidence="8" id="KW-0812">Transmembrane</keyword>
<evidence type="ECO:0000256" key="5">
    <source>
        <dbReference type="ARBA" id="ARBA00022777"/>
    </source>
</evidence>
<dbReference type="KEGG" id="mhu:Mhun_2719"/>
<dbReference type="eggNOG" id="arCOG02327">
    <property type="taxonomic scope" value="Archaea"/>
</dbReference>
<dbReference type="GeneID" id="25393581"/>
<feature type="domain" description="Histidine kinase" evidence="9">
    <location>
        <begin position="484"/>
        <end position="582"/>
    </location>
</feature>
<keyword evidence="6" id="KW-0067">ATP-binding</keyword>
<evidence type="ECO:0000256" key="3">
    <source>
        <dbReference type="ARBA" id="ARBA00022679"/>
    </source>
</evidence>
<evidence type="ECO:0000256" key="6">
    <source>
        <dbReference type="ARBA" id="ARBA00022840"/>
    </source>
</evidence>
<feature type="transmembrane region" description="Helical" evidence="8">
    <location>
        <begin position="6"/>
        <end position="24"/>
    </location>
</feature>
<feature type="transmembrane region" description="Helical" evidence="8">
    <location>
        <begin position="201"/>
        <end position="223"/>
    </location>
</feature>
<keyword evidence="8" id="KW-0472">Membrane</keyword>
<dbReference type="InterPro" id="IPR005467">
    <property type="entry name" value="His_kinase_dom"/>
</dbReference>
<keyword evidence="3" id="KW-0808">Transferase</keyword>
<proteinExistence type="predicted"/>
<dbReference type="Proteomes" id="UP000001941">
    <property type="component" value="Chromosome"/>
</dbReference>
<dbReference type="PROSITE" id="PS50109">
    <property type="entry name" value="HIS_KIN"/>
    <property type="match status" value="1"/>
</dbReference>
<feature type="transmembrane region" description="Helical" evidence="8">
    <location>
        <begin position="36"/>
        <end position="57"/>
    </location>
</feature>
<evidence type="ECO:0000313" key="10">
    <source>
        <dbReference type="EMBL" id="ABD42414.1"/>
    </source>
</evidence>
<keyword evidence="7" id="KW-0175">Coiled coil</keyword>
<feature type="transmembrane region" description="Helical" evidence="8">
    <location>
        <begin position="63"/>
        <end position="86"/>
    </location>
</feature>
<evidence type="ECO:0000256" key="1">
    <source>
        <dbReference type="ARBA" id="ARBA00000085"/>
    </source>
</evidence>
<evidence type="ECO:0000256" key="4">
    <source>
        <dbReference type="ARBA" id="ARBA00022741"/>
    </source>
</evidence>
<keyword evidence="5 10" id="KW-0418">Kinase</keyword>
<dbReference type="EC" id="2.7.13.3" evidence="2"/>
<keyword evidence="4" id="KW-0547">Nucleotide-binding</keyword>
<dbReference type="STRING" id="323259.Mhun_2719"/>
<name>Q2FTZ3_METHJ</name>
<dbReference type="PANTHER" id="PTHR44936:SF10">
    <property type="entry name" value="SENSOR PROTEIN RSTB"/>
    <property type="match status" value="1"/>
</dbReference>
<dbReference type="Gene3D" id="3.30.450.20">
    <property type="entry name" value="PAS domain"/>
    <property type="match status" value="1"/>
</dbReference>
<dbReference type="OrthoDB" id="8127at2157"/>
<evidence type="ECO:0000259" key="9">
    <source>
        <dbReference type="PROSITE" id="PS50109"/>
    </source>
</evidence>
<evidence type="ECO:0000256" key="8">
    <source>
        <dbReference type="SAM" id="Phobius"/>
    </source>
</evidence>
<feature type="transmembrane region" description="Helical" evidence="8">
    <location>
        <begin position="176"/>
        <end position="195"/>
    </location>
</feature>
<dbReference type="InterPro" id="IPR036890">
    <property type="entry name" value="HATPase_C_sf"/>
</dbReference>
<feature type="transmembrane region" description="Helical" evidence="8">
    <location>
        <begin position="98"/>
        <end position="123"/>
    </location>
</feature>
<dbReference type="EnsemblBacteria" id="ABD42414">
    <property type="protein sequence ID" value="ABD42414"/>
    <property type="gene ID" value="Mhun_2719"/>
</dbReference>
<dbReference type="HOGENOM" id="CLU_000445_114_58_2"/>
<dbReference type="InterPro" id="IPR003594">
    <property type="entry name" value="HATPase_dom"/>
</dbReference>
<evidence type="ECO:0000256" key="2">
    <source>
        <dbReference type="ARBA" id="ARBA00012438"/>
    </source>
</evidence>
<reference evidence="11" key="1">
    <citation type="journal article" date="2016" name="Stand. Genomic Sci.">
        <title>Complete genome sequence of Methanospirillum hungatei type strain JF1.</title>
        <authorList>
            <person name="Gunsalus R.P."/>
            <person name="Cook L.E."/>
            <person name="Crable B."/>
            <person name="Rohlin L."/>
            <person name="McDonald E."/>
            <person name="Mouttaki H."/>
            <person name="Sieber J.R."/>
            <person name="Poweleit N."/>
            <person name="Zhou H."/>
            <person name="Lapidus A.L."/>
            <person name="Daligault H.E."/>
            <person name="Land M."/>
            <person name="Gilna P."/>
            <person name="Ivanova N."/>
            <person name="Kyrpides N."/>
            <person name="Culley D.E."/>
            <person name="McInerney M.J."/>
        </authorList>
    </citation>
    <scope>NUCLEOTIDE SEQUENCE [LARGE SCALE GENOMIC DNA]</scope>
    <source>
        <strain evidence="11">ATCC 27890 / DSM 864 / NBRC 100397 / JF-1</strain>
    </source>
</reference>
<dbReference type="InterPro" id="IPR031621">
    <property type="entry name" value="HisKA_7TM"/>
</dbReference>
<dbReference type="GO" id="GO:0004673">
    <property type="term" value="F:protein histidine kinase activity"/>
    <property type="evidence" value="ECO:0007669"/>
    <property type="project" value="UniProtKB-EC"/>
</dbReference>
<feature type="coiled-coil region" evidence="7">
    <location>
        <begin position="336"/>
        <end position="363"/>
    </location>
</feature>
<dbReference type="GO" id="GO:0005524">
    <property type="term" value="F:ATP binding"/>
    <property type="evidence" value="ECO:0007669"/>
    <property type="project" value="UniProtKB-KW"/>
</dbReference>
<dbReference type="EMBL" id="CP000254">
    <property type="protein sequence ID" value="ABD42414.1"/>
    <property type="molecule type" value="Genomic_DNA"/>
</dbReference>
<dbReference type="PANTHER" id="PTHR44936">
    <property type="entry name" value="SENSOR PROTEIN CREC"/>
    <property type="match status" value="1"/>
</dbReference>
<dbReference type="Pfam" id="PF02518">
    <property type="entry name" value="HATPase_c"/>
    <property type="match status" value="1"/>
</dbReference>
<dbReference type="InParanoid" id="Q2FTZ3"/>
<dbReference type="SMART" id="SM00387">
    <property type="entry name" value="HATPase_c"/>
    <property type="match status" value="1"/>
</dbReference>
<organism evidence="10 11">
    <name type="scientific">Methanospirillum hungatei JF-1 (strain ATCC 27890 / DSM 864 / NBRC 100397 / JF-1)</name>
    <dbReference type="NCBI Taxonomy" id="323259"/>
    <lineage>
        <taxon>Archaea</taxon>
        <taxon>Methanobacteriati</taxon>
        <taxon>Methanobacteriota</taxon>
        <taxon>Stenosarchaea group</taxon>
        <taxon>Methanomicrobia</taxon>
        <taxon>Methanomicrobiales</taxon>
        <taxon>Methanospirillaceae</taxon>
        <taxon>Methanospirillum</taxon>
    </lineage>
</organism>
<keyword evidence="8" id="KW-1133">Transmembrane helix</keyword>
<dbReference type="RefSeq" id="WP_011449670.1">
    <property type="nucleotide sequence ID" value="NC_007796.1"/>
</dbReference>
<keyword evidence="11" id="KW-1185">Reference proteome</keyword>
<dbReference type="AlphaFoldDB" id="Q2FTZ3"/>
<dbReference type="Pfam" id="PF16927">
    <property type="entry name" value="HisKA_7TM"/>
    <property type="match status" value="1"/>
</dbReference>
<evidence type="ECO:0000313" key="11">
    <source>
        <dbReference type="Proteomes" id="UP000001941"/>
    </source>
</evidence>
<dbReference type="SUPFAM" id="SSF55874">
    <property type="entry name" value="ATPase domain of HSP90 chaperone/DNA topoisomerase II/histidine kinase"/>
    <property type="match status" value="1"/>
</dbReference>
<gene>
    <name evidence="10" type="ordered locus">Mhun_2719</name>
</gene>
<sequence>MQFSLYAGLLLLSSLISVALAGYASHRPSDKVMRAFLYLMIGVFCWSCTSFFEAISTSIGYKLFWSVVSVIDLVVPVLFLYFVLQFTRNGDRIPKKAVYLLLIIPVISFILSATFPIHGLVWPKIYLVDTILAGFSLFYVHGAWYWVEIIYSLLLYFAAAGVLLHAVIRSAPVYAVQMWLVFVSSLFPVISSLLYAFASPIFFGIDFTPISFTLTGLVLIYAITRHLLFDLIPIAHEQIIMDMQEGVIVIDEQDRIVELNPAAMLLLPVTSGVVGKHVSYLSPLFPDCGDEWSSCSDGRNRLSHIGDRWIEFRVSPVNRKRMPEKGCGRLLLCIDVTDRERSKQELSARNEELEKMNLDLAHEVSERRLAETSLRLANKKLNLLTSITRHDVLNWVTVVNGYARILQESGDEPDTESLDKIVHAGDTIGEIISFTGVYEDMGTEAPKWISVESVFEEPDIARLLAPILFSLEVSGLMVYADLMFSRVFYNLLDNSFRHGDGVTNVRVSGYPAGLEYCLVYEDNGQGIPDDEKEIVFSQGHGKNSGLGLFLIREVLDITGIRIRECGVYGKGVRFEMVIPEGGYRLS</sequence>
<feature type="transmembrane region" description="Helical" evidence="8">
    <location>
        <begin position="143"/>
        <end position="164"/>
    </location>
</feature>
<dbReference type="InterPro" id="IPR050980">
    <property type="entry name" value="2C_sensor_his_kinase"/>
</dbReference>
<evidence type="ECO:0000256" key="7">
    <source>
        <dbReference type="SAM" id="Coils"/>
    </source>
</evidence>
<protein>
    <recommendedName>
        <fullName evidence="2">histidine kinase</fullName>
        <ecNumber evidence="2">2.7.13.3</ecNumber>
    </recommendedName>
</protein>
<comment type="catalytic activity">
    <reaction evidence="1">
        <text>ATP + protein L-histidine = ADP + protein N-phospho-L-histidine.</text>
        <dbReference type="EC" id="2.7.13.3"/>
    </reaction>
</comment>
<dbReference type="Gene3D" id="3.30.565.10">
    <property type="entry name" value="Histidine kinase-like ATPase, C-terminal domain"/>
    <property type="match status" value="1"/>
</dbReference>